<proteinExistence type="predicted"/>
<dbReference type="AlphaFoldDB" id="A0A871BL39"/>
<keyword evidence="3" id="KW-0614">Plasmid</keyword>
<gene>
    <name evidence="3" type="ORF">HfgLR_21465</name>
</gene>
<dbReference type="InterPro" id="IPR002831">
    <property type="entry name" value="Tscrpt_reg_TrmB_N"/>
</dbReference>
<dbReference type="InterPro" id="IPR036390">
    <property type="entry name" value="WH_DNA-bd_sf"/>
</dbReference>
<accession>A0A871BL39</accession>
<protein>
    <submittedName>
        <fullName evidence="3">TrmB family transcription regulator</fullName>
    </submittedName>
</protein>
<geneLocation type="plasmid" evidence="3 4">
    <name>pHGLR1</name>
</geneLocation>
<dbReference type="InterPro" id="IPR055860">
    <property type="entry name" value="DUF7437"/>
</dbReference>
<evidence type="ECO:0000313" key="4">
    <source>
        <dbReference type="Proteomes" id="UP000663064"/>
    </source>
</evidence>
<feature type="domain" description="DUF7437" evidence="2">
    <location>
        <begin position="110"/>
        <end position="174"/>
    </location>
</feature>
<evidence type="ECO:0000259" key="1">
    <source>
        <dbReference type="Pfam" id="PF01978"/>
    </source>
</evidence>
<dbReference type="InterPro" id="IPR036388">
    <property type="entry name" value="WH-like_DNA-bd_sf"/>
</dbReference>
<sequence length="180" mass="19950">MAQSPPRSGRPPIQQLQTVADLLDTPTLARLYAHILQHGPVTVSELVDELDIPQGTAYDYMQNLETAGLVEKVREQRPYEYDAESIALTLSTDGETQTITPALIAAVARRDQNEDIDIYIERHGLDGLAVALEYASEYVDGTVNHRIASRELDLSPLEAEIILQALEPVATEYADFGRVY</sequence>
<reference evidence="3" key="1">
    <citation type="journal article" date="2021" name="Front. Microbiol.">
        <title>Cellular and Genomic Properties of Haloferax gibbonsii LR2-5, the Host of Euryarchaeal Virus HFTV1.</title>
        <authorList>
            <person name="Tittes C."/>
            <person name="Schwarzer S."/>
            <person name="Pfeiffer F."/>
            <person name="Dyall-Smith M."/>
            <person name="Rodriguez-Franco M."/>
            <person name="Oksanen H.M."/>
            <person name="Quax T.E.F."/>
        </authorList>
    </citation>
    <scope>NUCLEOTIDE SEQUENCE</scope>
    <source>
        <strain evidence="3">LR2-5</strain>
    </source>
</reference>
<dbReference type="RefSeq" id="WP_193493887.1">
    <property type="nucleotide sequence ID" value="NZ_CP063206.1"/>
</dbReference>
<dbReference type="CDD" id="cd00090">
    <property type="entry name" value="HTH_ARSR"/>
    <property type="match status" value="1"/>
</dbReference>
<evidence type="ECO:0000259" key="2">
    <source>
        <dbReference type="Pfam" id="PF24218"/>
    </source>
</evidence>
<dbReference type="Pfam" id="PF01978">
    <property type="entry name" value="TrmB"/>
    <property type="match status" value="1"/>
</dbReference>
<dbReference type="SUPFAM" id="SSF46785">
    <property type="entry name" value="Winged helix' DNA-binding domain"/>
    <property type="match status" value="1"/>
</dbReference>
<name>A0A871BL39_HALGI</name>
<organism evidence="3 4">
    <name type="scientific">Haloferax gibbonsii</name>
    <dbReference type="NCBI Taxonomy" id="35746"/>
    <lineage>
        <taxon>Archaea</taxon>
        <taxon>Methanobacteriati</taxon>
        <taxon>Methanobacteriota</taxon>
        <taxon>Stenosarchaea group</taxon>
        <taxon>Halobacteria</taxon>
        <taxon>Halobacteriales</taxon>
        <taxon>Haloferacaceae</taxon>
        <taxon>Haloferax</taxon>
    </lineage>
</organism>
<feature type="domain" description="Transcription regulator TrmB N-terminal" evidence="1">
    <location>
        <begin position="29"/>
        <end position="83"/>
    </location>
</feature>
<dbReference type="Gene3D" id="1.10.10.10">
    <property type="entry name" value="Winged helix-like DNA-binding domain superfamily/Winged helix DNA-binding domain"/>
    <property type="match status" value="1"/>
</dbReference>
<dbReference type="Pfam" id="PF24218">
    <property type="entry name" value="DUF7437"/>
    <property type="match status" value="1"/>
</dbReference>
<dbReference type="Proteomes" id="UP000663064">
    <property type="component" value="Plasmid pHGLR1"/>
</dbReference>
<evidence type="ECO:0000313" key="3">
    <source>
        <dbReference type="EMBL" id="QOS13516.1"/>
    </source>
</evidence>
<dbReference type="GeneID" id="59461037"/>
<dbReference type="EMBL" id="CP063206">
    <property type="protein sequence ID" value="QOS13516.1"/>
    <property type="molecule type" value="Genomic_DNA"/>
</dbReference>
<dbReference type="InterPro" id="IPR011991">
    <property type="entry name" value="ArsR-like_HTH"/>
</dbReference>